<protein>
    <submittedName>
        <fullName evidence="2">Uncharacterized protein</fullName>
    </submittedName>
</protein>
<feature type="transmembrane region" description="Helical" evidence="1">
    <location>
        <begin position="34"/>
        <end position="53"/>
    </location>
</feature>
<reference evidence="2 3" key="1">
    <citation type="journal article" date="2016" name="Nat. Commun.">
        <title>Thousands of microbial genomes shed light on interconnected biogeochemical processes in an aquifer system.</title>
        <authorList>
            <person name="Anantharaman K."/>
            <person name="Brown C.T."/>
            <person name="Hug L.A."/>
            <person name="Sharon I."/>
            <person name="Castelle C.J."/>
            <person name="Probst A.J."/>
            <person name="Thomas B.C."/>
            <person name="Singh A."/>
            <person name="Wilkins M.J."/>
            <person name="Karaoz U."/>
            <person name="Brodie E.L."/>
            <person name="Williams K.H."/>
            <person name="Hubbard S.S."/>
            <person name="Banfield J.F."/>
        </authorList>
    </citation>
    <scope>NUCLEOTIDE SEQUENCE [LARGE SCALE GENOMIC DNA]</scope>
</reference>
<proteinExistence type="predicted"/>
<dbReference type="AlphaFoldDB" id="A0A1F8BJP5"/>
<dbReference type="EMBL" id="MGHH01000012">
    <property type="protein sequence ID" value="OGM64232.1"/>
    <property type="molecule type" value="Genomic_DNA"/>
</dbReference>
<evidence type="ECO:0000313" key="3">
    <source>
        <dbReference type="Proteomes" id="UP000176725"/>
    </source>
</evidence>
<gene>
    <name evidence="2" type="ORF">A2893_06735</name>
</gene>
<comment type="caution">
    <text evidence="2">The sequence shown here is derived from an EMBL/GenBank/DDBJ whole genome shotgun (WGS) entry which is preliminary data.</text>
</comment>
<evidence type="ECO:0000256" key="1">
    <source>
        <dbReference type="SAM" id="Phobius"/>
    </source>
</evidence>
<keyword evidence="1" id="KW-0472">Membrane</keyword>
<accession>A0A1F8BJP5</accession>
<evidence type="ECO:0000313" key="2">
    <source>
        <dbReference type="EMBL" id="OGM64232.1"/>
    </source>
</evidence>
<name>A0A1F8BJP5_9BACT</name>
<keyword evidence="1" id="KW-1133">Transmembrane helix</keyword>
<dbReference type="Proteomes" id="UP000176725">
    <property type="component" value="Unassembled WGS sequence"/>
</dbReference>
<organism evidence="2 3">
    <name type="scientific">Candidatus Woesebacteria bacterium RIFCSPLOWO2_01_FULL_39_25</name>
    <dbReference type="NCBI Taxonomy" id="1802521"/>
    <lineage>
        <taxon>Bacteria</taxon>
        <taxon>Candidatus Woeseibacteriota</taxon>
    </lineage>
</organism>
<sequence length="272" mass="30550">MPLKLNQSENTVVNKVNVEAIYSSKRRFFLKSPLFYLMLTLALFFGFGISYIFKNLQLTNGIFTKEIGNASQNTATQRPIYSLDKLQFRDISGLFKNSLNNGDKALVVYATAAQNPPPLLYIFTYSSEIYELEVEPGKIDRIDDSKIYFLHINKADRVYNVTSRAIFFILDGNKSAIPVETDYAKVVTSGNKLSLLFNLKEKVGGKQQVIAVFSTLPPNFVQDVGYFDGLVQDYDKASTKFGLVTGLRDGSQKIFDLNIGERTKIISVADLL</sequence>
<keyword evidence="1" id="KW-0812">Transmembrane</keyword>